<keyword evidence="5" id="KW-1185">Reference proteome</keyword>
<dbReference type="EMBL" id="QXQB01000002">
    <property type="protein sequence ID" value="RJX39643.1"/>
    <property type="molecule type" value="Genomic_DNA"/>
</dbReference>
<dbReference type="Gene3D" id="3.40.720.10">
    <property type="entry name" value="Alkaline Phosphatase, subunit A"/>
    <property type="match status" value="1"/>
</dbReference>
<evidence type="ECO:0000313" key="5">
    <source>
        <dbReference type="Proteomes" id="UP000267798"/>
    </source>
</evidence>
<comment type="caution">
    <text evidence="4">The sequence shown here is derived from an EMBL/GenBank/DDBJ whole genome shotgun (WGS) entry which is preliminary data.</text>
</comment>
<sequence length="479" mass="54672">MKKSLPNVVYIFADQWRRDAVGFMGKEPVLTPRIDQFAEQALCFEQSITCTPICSPHRASLMTGKYSLSTGVYTNCKLGLTIGLEQSEVTISDVLKQADYATAYIGKWHLDCPEQNFEPLPRSGARDWDAYTPPGAKRHQFDYWYSYGTYDEHLTPHYWQDSEEMIQINEWSVKHETDMALQYLESVHESNEPFALFLSWNPPHSPFDLVPDSYKKLYEGRSIEPLPNVRIRDPFLVHTGEEVPGGASVWKQMIADYYAAITGIDGQFGRVLDKLEQLHLTDNTIVVLTADHGELMGAHGFVAKHSWHEESIGVPFMLRYPQQIVPARTRCVLNTVDIMPTLLELIGLDVPSSVQGQSMIPHILDEQQQGKPEDEWAEVAYISAFPGQMAAIERFQQHGLNHLHYGWRGVRSRSYTYVVDRGYSTDSPVQRLLYDLRADPSQCSPLHLDNAKQHPVSEKLEQYLIAYLKMTNDEFDPQA</sequence>
<dbReference type="Proteomes" id="UP000267798">
    <property type="component" value="Unassembled WGS sequence"/>
</dbReference>
<dbReference type="GO" id="GO:0005737">
    <property type="term" value="C:cytoplasm"/>
    <property type="evidence" value="ECO:0007669"/>
    <property type="project" value="TreeGrafter"/>
</dbReference>
<keyword evidence="2" id="KW-0378">Hydrolase</keyword>
<dbReference type="PANTHER" id="PTHR45953:SF1">
    <property type="entry name" value="IDURONATE 2-SULFATASE"/>
    <property type="match status" value="1"/>
</dbReference>
<dbReference type="CDD" id="cd16034">
    <property type="entry name" value="sulfatase_like"/>
    <property type="match status" value="1"/>
</dbReference>
<dbReference type="PANTHER" id="PTHR45953">
    <property type="entry name" value="IDURONATE 2-SULFATASE"/>
    <property type="match status" value="1"/>
</dbReference>
<dbReference type="InterPro" id="IPR000917">
    <property type="entry name" value="Sulfatase_N"/>
</dbReference>
<dbReference type="Gene3D" id="3.30.1120.10">
    <property type="match status" value="1"/>
</dbReference>
<accession>A0A3A6PVU4</accession>
<dbReference type="SUPFAM" id="SSF53649">
    <property type="entry name" value="Alkaline phosphatase-like"/>
    <property type="match status" value="1"/>
</dbReference>
<keyword evidence="1" id="KW-0479">Metal-binding</keyword>
<dbReference type="GO" id="GO:0008484">
    <property type="term" value="F:sulfuric ester hydrolase activity"/>
    <property type="evidence" value="ECO:0007669"/>
    <property type="project" value="TreeGrafter"/>
</dbReference>
<name>A0A3A6PVU4_9BACL</name>
<protein>
    <submittedName>
        <fullName evidence="4">Sulfatase</fullName>
    </submittedName>
</protein>
<dbReference type="AlphaFoldDB" id="A0A3A6PVU4"/>
<dbReference type="Pfam" id="PF00884">
    <property type="entry name" value="Sulfatase"/>
    <property type="match status" value="1"/>
</dbReference>
<gene>
    <name evidence="4" type="ORF">D3P09_09535</name>
</gene>
<evidence type="ECO:0000313" key="4">
    <source>
        <dbReference type="EMBL" id="RJX39643.1"/>
    </source>
</evidence>
<dbReference type="GO" id="GO:0046872">
    <property type="term" value="F:metal ion binding"/>
    <property type="evidence" value="ECO:0007669"/>
    <property type="project" value="UniProtKB-KW"/>
</dbReference>
<organism evidence="4 5">
    <name type="scientific">Paenibacillus pinisoli</name>
    <dbReference type="NCBI Taxonomy" id="1276110"/>
    <lineage>
        <taxon>Bacteria</taxon>
        <taxon>Bacillati</taxon>
        <taxon>Bacillota</taxon>
        <taxon>Bacilli</taxon>
        <taxon>Bacillales</taxon>
        <taxon>Paenibacillaceae</taxon>
        <taxon>Paenibacillus</taxon>
    </lineage>
</organism>
<evidence type="ECO:0000259" key="3">
    <source>
        <dbReference type="Pfam" id="PF00884"/>
    </source>
</evidence>
<feature type="domain" description="Sulfatase N-terminal" evidence="3">
    <location>
        <begin position="6"/>
        <end position="347"/>
    </location>
</feature>
<evidence type="ECO:0000256" key="2">
    <source>
        <dbReference type="ARBA" id="ARBA00022801"/>
    </source>
</evidence>
<reference evidence="4 5" key="1">
    <citation type="submission" date="2018-09" db="EMBL/GenBank/DDBJ databases">
        <title>Paenibacillus aracenensis nov. sp. isolated from a cave in southern Spain.</title>
        <authorList>
            <person name="Jurado V."/>
            <person name="Gutierrez-Patricio S."/>
            <person name="Gonzalez-Pimentel J.L."/>
            <person name="Miller A.Z."/>
            <person name="Laiz L."/>
            <person name="Saiz-Jimenez C."/>
        </authorList>
    </citation>
    <scope>NUCLEOTIDE SEQUENCE [LARGE SCALE GENOMIC DNA]</scope>
    <source>
        <strain evidence="4 5">JCM 19203</strain>
    </source>
</reference>
<proteinExistence type="predicted"/>
<dbReference type="RefSeq" id="WP_120109305.1">
    <property type="nucleotide sequence ID" value="NZ_QXQB01000002.1"/>
</dbReference>
<dbReference type="OrthoDB" id="9762324at2"/>
<dbReference type="InterPro" id="IPR017850">
    <property type="entry name" value="Alkaline_phosphatase_core_sf"/>
</dbReference>
<evidence type="ECO:0000256" key="1">
    <source>
        <dbReference type="ARBA" id="ARBA00022723"/>
    </source>
</evidence>